<gene>
    <name evidence="1" type="ORF">KI387_041377</name>
</gene>
<dbReference type="EMBL" id="JAHRHJ020001163">
    <property type="protein sequence ID" value="KAH9293419.1"/>
    <property type="molecule type" value="Genomic_DNA"/>
</dbReference>
<comment type="caution">
    <text evidence="1">The sequence shown here is derived from an EMBL/GenBank/DDBJ whole genome shotgun (WGS) entry which is preliminary data.</text>
</comment>
<accession>A0AA38CA56</accession>
<evidence type="ECO:0000313" key="1">
    <source>
        <dbReference type="EMBL" id="KAH9293419.1"/>
    </source>
</evidence>
<proteinExistence type="predicted"/>
<organism evidence="1 2">
    <name type="scientific">Taxus chinensis</name>
    <name type="common">Chinese yew</name>
    <name type="synonym">Taxus wallichiana var. chinensis</name>
    <dbReference type="NCBI Taxonomy" id="29808"/>
    <lineage>
        <taxon>Eukaryota</taxon>
        <taxon>Viridiplantae</taxon>
        <taxon>Streptophyta</taxon>
        <taxon>Embryophyta</taxon>
        <taxon>Tracheophyta</taxon>
        <taxon>Spermatophyta</taxon>
        <taxon>Pinopsida</taxon>
        <taxon>Pinidae</taxon>
        <taxon>Conifers II</taxon>
        <taxon>Cupressales</taxon>
        <taxon>Taxaceae</taxon>
        <taxon>Taxus</taxon>
    </lineage>
</organism>
<feature type="non-terminal residue" evidence="1">
    <location>
        <position position="1"/>
    </location>
</feature>
<feature type="non-terminal residue" evidence="1">
    <location>
        <position position="96"/>
    </location>
</feature>
<name>A0AA38CA56_TAXCH</name>
<dbReference type="Proteomes" id="UP000824469">
    <property type="component" value="Unassembled WGS sequence"/>
</dbReference>
<sequence length="96" mass="10623">INMKQKLYGLKLEEGGDIVSHISKFRSLMAQLDGINEKVKPNDAKAILLNSMPKSMSNMVFTLSKLNPRLESIIATLLDTESKDDEEEEAALASQS</sequence>
<dbReference type="Pfam" id="PF14223">
    <property type="entry name" value="Retrotran_gag_2"/>
    <property type="match status" value="1"/>
</dbReference>
<keyword evidence="2" id="KW-1185">Reference proteome</keyword>
<protein>
    <submittedName>
        <fullName evidence="1">Uncharacterized protein</fullName>
    </submittedName>
</protein>
<reference evidence="1 2" key="1">
    <citation type="journal article" date="2021" name="Nat. Plants">
        <title>The Taxus genome provides insights into paclitaxel biosynthesis.</title>
        <authorList>
            <person name="Xiong X."/>
            <person name="Gou J."/>
            <person name="Liao Q."/>
            <person name="Li Y."/>
            <person name="Zhou Q."/>
            <person name="Bi G."/>
            <person name="Li C."/>
            <person name="Du R."/>
            <person name="Wang X."/>
            <person name="Sun T."/>
            <person name="Guo L."/>
            <person name="Liang H."/>
            <person name="Lu P."/>
            <person name="Wu Y."/>
            <person name="Zhang Z."/>
            <person name="Ro D.K."/>
            <person name="Shang Y."/>
            <person name="Huang S."/>
            <person name="Yan J."/>
        </authorList>
    </citation>
    <scope>NUCLEOTIDE SEQUENCE [LARGE SCALE GENOMIC DNA]</scope>
    <source>
        <strain evidence="1">Ta-2019</strain>
    </source>
</reference>
<evidence type="ECO:0000313" key="2">
    <source>
        <dbReference type="Proteomes" id="UP000824469"/>
    </source>
</evidence>
<dbReference type="AlphaFoldDB" id="A0AA38CA56"/>